<dbReference type="InterPro" id="IPR024498">
    <property type="entry name" value="DUF2786"/>
</dbReference>
<protein>
    <submittedName>
        <fullName evidence="3">DUF2786 domain-containing protein</fullName>
    </submittedName>
</protein>
<dbReference type="Proteomes" id="UP000307808">
    <property type="component" value="Unassembled WGS sequence"/>
</dbReference>
<proteinExistence type="predicted"/>
<evidence type="ECO:0000259" key="2">
    <source>
        <dbReference type="Pfam" id="PF10979"/>
    </source>
</evidence>
<keyword evidence="4" id="KW-1185">Reference proteome</keyword>
<evidence type="ECO:0000313" key="3">
    <source>
        <dbReference type="EMBL" id="TKI64714.1"/>
    </source>
</evidence>
<sequence>MSDTSTAVLAKVRKLLAKAEDAAATPAEAEIYTAKAAQLIADHGIDAALLAADSPGSDRVADRVVHLDAPYAQEKAQLLSAVAIGLRCRAVLRTRTPWGGPKEHSVHLFGHESDLDRADLLFTSLLLQSTGQLSRTAVPTDEHVAAFRRSWLAGYRISIAERLRHSEEEAVARATAQDASRGRSTALVLADRSHEVQQAVAEQYPELRAARPRTLSGSGMQAGYDAGSRADLGGTRLRGTPPQLAHE</sequence>
<name>A0A4U2YUG4_9ACTN</name>
<feature type="domain" description="DUF2786" evidence="2">
    <location>
        <begin position="8"/>
        <end position="46"/>
    </location>
</feature>
<gene>
    <name evidence="3" type="ORF">FC770_06255</name>
</gene>
<feature type="region of interest" description="Disordered" evidence="1">
    <location>
        <begin position="205"/>
        <end position="247"/>
    </location>
</feature>
<dbReference type="Pfam" id="PF10979">
    <property type="entry name" value="DUF2786"/>
    <property type="match status" value="1"/>
</dbReference>
<accession>A0A4U2YUG4</accession>
<reference evidence="3 4" key="1">
    <citation type="submission" date="2019-04" db="EMBL/GenBank/DDBJ databases">
        <authorList>
            <person name="Dong K."/>
        </authorList>
    </citation>
    <scope>NUCLEOTIDE SEQUENCE [LARGE SCALE GENOMIC DNA]</scope>
    <source>
        <strain evidence="4">dk3543</strain>
    </source>
</reference>
<dbReference type="EMBL" id="SZPY01000001">
    <property type="protein sequence ID" value="TKI64714.1"/>
    <property type="molecule type" value="Genomic_DNA"/>
</dbReference>
<organism evidence="3 4">
    <name type="scientific">Nocardioides jishulii</name>
    <dbReference type="NCBI Taxonomy" id="2575440"/>
    <lineage>
        <taxon>Bacteria</taxon>
        <taxon>Bacillati</taxon>
        <taxon>Actinomycetota</taxon>
        <taxon>Actinomycetes</taxon>
        <taxon>Propionibacteriales</taxon>
        <taxon>Nocardioidaceae</taxon>
        <taxon>Nocardioides</taxon>
    </lineage>
</organism>
<comment type="caution">
    <text evidence="3">The sequence shown here is derived from an EMBL/GenBank/DDBJ whole genome shotgun (WGS) entry which is preliminary data.</text>
</comment>
<evidence type="ECO:0000313" key="4">
    <source>
        <dbReference type="Proteomes" id="UP000307808"/>
    </source>
</evidence>
<dbReference type="RefSeq" id="WP_137065168.1">
    <property type="nucleotide sequence ID" value="NZ_CP040748.1"/>
</dbReference>
<dbReference type="OrthoDB" id="5145833at2"/>
<dbReference type="AlphaFoldDB" id="A0A4U2YUG4"/>
<evidence type="ECO:0000256" key="1">
    <source>
        <dbReference type="SAM" id="MobiDB-lite"/>
    </source>
</evidence>